<gene>
    <name evidence="1" type="ORF">EVOR1521_LOCUS11323</name>
</gene>
<sequence length="181" mass="20078">MTQVVPNQEDTFQASGRLSARCHGMPWRFKSCSFLTVAKWTTASFFSVCRQLLARPLQSNARSKNWLSLARADLRRRNPSACAGLTACVVSRHSVTVRTPPFQLSGLHAKATNVSEVANDISDFLIASRRGYMRSCFAQAACLARKEGDLQFGKPQRTRLLSADAPLVTAVRWNSSQMELV</sequence>
<proteinExistence type="predicted"/>
<dbReference type="AlphaFoldDB" id="A0AA36MXS0"/>
<dbReference type="Proteomes" id="UP001178507">
    <property type="component" value="Unassembled WGS sequence"/>
</dbReference>
<comment type="caution">
    <text evidence="1">The sequence shown here is derived from an EMBL/GenBank/DDBJ whole genome shotgun (WGS) entry which is preliminary data.</text>
</comment>
<evidence type="ECO:0000313" key="1">
    <source>
        <dbReference type="EMBL" id="CAJ1384449.1"/>
    </source>
</evidence>
<organism evidence="1 2">
    <name type="scientific">Effrenium voratum</name>
    <dbReference type="NCBI Taxonomy" id="2562239"/>
    <lineage>
        <taxon>Eukaryota</taxon>
        <taxon>Sar</taxon>
        <taxon>Alveolata</taxon>
        <taxon>Dinophyceae</taxon>
        <taxon>Suessiales</taxon>
        <taxon>Symbiodiniaceae</taxon>
        <taxon>Effrenium</taxon>
    </lineage>
</organism>
<accession>A0AA36MXS0</accession>
<protein>
    <submittedName>
        <fullName evidence="1">Uncharacterized protein</fullName>
    </submittedName>
</protein>
<evidence type="ECO:0000313" key="2">
    <source>
        <dbReference type="Proteomes" id="UP001178507"/>
    </source>
</evidence>
<name>A0AA36MXS0_9DINO</name>
<reference evidence="1" key="1">
    <citation type="submission" date="2023-08" db="EMBL/GenBank/DDBJ databases">
        <authorList>
            <person name="Chen Y."/>
            <person name="Shah S."/>
            <person name="Dougan E. K."/>
            <person name="Thang M."/>
            <person name="Chan C."/>
        </authorList>
    </citation>
    <scope>NUCLEOTIDE SEQUENCE</scope>
</reference>
<keyword evidence="2" id="KW-1185">Reference proteome</keyword>
<dbReference type="EMBL" id="CAUJNA010001113">
    <property type="protein sequence ID" value="CAJ1384449.1"/>
    <property type="molecule type" value="Genomic_DNA"/>
</dbReference>